<evidence type="ECO:0000313" key="1">
    <source>
        <dbReference type="EMBL" id="MBO1326206.1"/>
    </source>
</evidence>
<dbReference type="RefSeq" id="WP_207846896.1">
    <property type="nucleotide sequence ID" value="NZ_JAFVMH010000008.1"/>
</dbReference>
<keyword evidence="2" id="KW-1185">Reference proteome</keyword>
<accession>A0A939HRB0</accession>
<dbReference type="AlphaFoldDB" id="A0A939HRB0"/>
<gene>
    <name evidence="1" type="ORF">J2D77_13710</name>
</gene>
<evidence type="ECO:0000313" key="2">
    <source>
        <dbReference type="Proteomes" id="UP000664073"/>
    </source>
</evidence>
<dbReference type="Proteomes" id="UP000664073">
    <property type="component" value="Unassembled WGS sequence"/>
</dbReference>
<proteinExistence type="predicted"/>
<organism evidence="1 2">
    <name type="scientific">Acetobacter garciniae</name>
    <dbReference type="NCBI Taxonomy" id="2817435"/>
    <lineage>
        <taxon>Bacteria</taxon>
        <taxon>Pseudomonadati</taxon>
        <taxon>Pseudomonadota</taxon>
        <taxon>Alphaproteobacteria</taxon>
        <taxon>Acetobacterales</taxon>
        <taxon>Acetobacteraceae</taxon>
        <taxon>Acetobacter</taxon>
    </lineage>
</organism>
<comment type="caution">
    <text evidence="1">The sequence shown here is derived from an EMBL/GenBank/DDBJ whole genome shotgun (WGS) entry which is preliminary data.</text>
</comment>
<name>A0A939HRB0_9PROT</name>
<protein>
    <submittedName>
        <fullName evidence="1">Uncharacterized protein</fullName>
    </submittedName>
</protein>
<sequence>MSATAPLRPLTIPRGARHALFHLSEGARMRLARNLLDEKSCLEDEASCATLSSTTRATFRRRACRAGRRARLLLLDVPA</sequence>
<reference evidence="1" key="1">
    <citation type="submission" date="2021-03" db="EMBL/GenBank/DDBJ databases">
        <title>The complete genome sequence of Acetobacter sp. TBRC 12339.</title>
        <authorList>
            <person name="Charoenyingcharoen P."/>
            <person name="Yukphan P."/>
        </authorList>
    </citation>
    <scope>NUCLEOTIDE SEQUENCE</scope>
    <source>
        <strain evidence="1">TBRC 12339</strain>
    </source>
</reference>
<dbReference type="EMBL" id="JAFVMH010000008">
    <property type="protein sequence ID" value="MBO1326206.1"/>
    <property type="molecule type" value="Genomic_DNA"/>
</dbReference>